<dbReference type="Pfam" id="PF04085">
    <property type="entry name" value="MreC"/>
    <property type="match status" value="1"/>
</dbReference>
<feature type="transmembrane region" description="Helical" evidence="7">
    <location>
        <begin position="12"/>
        <end position="36"/>
    </location>
</feature>
<dbReference type="InterPro" id="IPR042177">
    <property type="entry name" value="Cell/Rod_1"/>
</dbReference>
<dbReference type="PANTHER" id="PTHR34138">
    <property type="entry name" value="CELL SHAPE-DETERMINING PROTEIN MREC"/>
    <property type="match status" value="1"/>
</dbReference>
<feature type="coiled-coil region" evidence="6">
    <location>
        <begin position="68"/>
        <end position="112"/>
    </location>
</feature>
<evidence type="ECO:0000259" key="8">
    <source>
        <dbReference type="Pfam" id="PF04085"/>
    </source>
</evidence>
<keyword evidence="3 5" id="KW-0133">Cell shape</keyword>
<keyword evidence="7" id="KW-1133">Transmembrane helix</keyword>
<evidence type="ECO:0000256" key="6">
    <source>
        <dbReference type="SAM" id="Coils"/>
    </source>
</evidence>
<evidence type="ECO:0000256" key="2">
    <source>
        <dbReference type="ARBA" id="ARBA00013855"/>
    </source>
</evidence>
<gene>
    <name evidence="9" type="primary">mreC</name>
    <name evidence="9" type="ORF">IAC74_05575</name>
</gene>
<evidence type="ECO:0000256" key="5">
    <source>
        <dbReference type="PIRNR" id="PIRNR038471"/>
    </source>
</evidence>
<evidence type="ECO:0000256" key="4">
    <source>
        <dbReference type="ARBA" id="ARBA00032089"/>
    </source>
</evidence>
<dbReference type="Proteomes" id="UP000886743">
    <property type="component" value="Unassembled WGS sequence"/>
</dbReference>
<dbReference type="PANTHER" id="PTHR34138:SF1">
    <property type="entry name" value="CELL SHAPE-DETERMINING PROTEIN MREC"/>
    <property type="match status" value="1"/>
</dbReference>
<dbReference type="GO" id="GO:0005886">
    <property type="term" value="C:plasma membrane"/>
    <property type="evidence" value="ECO:0007669"/>
    <property type="project" value="TreeGrafter"/>
</dbReference>
<dbReference type="EMBL" id="DVOF01000162">
    <property type="protein sequence ID" value="HIV03026.1"/>
    <property type="molecule type" value="Genomic_DNA"/>
</dbReference>
<sequence>MYFFEKHKKMSIIIGTALVILIVMGISVLAGGTFFAENLFNTVVSPIQKGITAVTDGVGGFFNFLFEMKDYKEENTRLSKRVAELEREQRSVQDYREENERLSGLLDLKENDYSNLRTTGATIIGWSTDNWFNYYTIDKGSLDGVQEKSMVLTNEGLVGHVQEVGLNWSRIVTIVDSSSSVGAKVVRTGDVALVTGDNAYEKQGLCKMVFINKESQIVVGDIIETSGLGGVYTAGVPIGRVQEIVTDSTGVSQYALIEPLVDFNATRHVLVVLDTVEGQDSGQ</sequence>
<evidence type="ECO:0000256" key="1">
    <source>
        <dbReference type="ARBA" id="ARBA00009369"/>
    </source>
</evidence>
<dbReference type="PIRSF" id="PIRSF038471">
    <property type="entry name" value="MreC"/>
    <property type="match status" value="1"/>
</dbReference>
<dbReference type="Gene3D" id="2.40.10.340">
    <property type="entry name" value="Rod shape-determining protein MreC, domain 1"/>
    <property type="match status" value="1"/>
</dbReference>
<evidence type="ECO:0000256" key="3">
    <source>
        <dbReference type="ARBA" id="ARBA00022960"/>
    </source>
</evidence>
<reference evidence="9" key="2">
    <citation type="journal article" date="2021" name="PeerJ">
        <title>Extensive microbial diversity within the chicken gut microbiome revealed by metagenomics and culture.</title>
        <authorList>
            <person name="Gilroy R."/>
            <person name="Ravi A."/>
            <person name="Getino M."/>
            <person name="Pursley I."/>
            <person name="Horton D.L."/>
            <person name="Alikhan N.F."/>
            <person name="Baker D."/>
            <person name="Gharbi K."/>
            <person name="Hall N."/>
            <person name="Watson M."/>
            <person name="Adriaenssens E.M."/>
            <person name="Foster-Nyarko E."/>
            <person name="Jarju S."/>
            <person name="Secka A."/>
            <person name="Antonio M."/>
            <person name="Oren A."/>
            <person name="Chaudhuri R.R."/>
            <person name="La Ragione R."/>
            <person name="Hildebrand F."/>
            <person name="Pallen M.J."/>
        </authorList>
    </citation>
    <scope>NUCLEOTIDE SEQUENCE</scope>
    <source>
        <strain evidence="9">4920</strain>
    </source>
</reference>
<dbReference type="InterPro" id="IPR055342">
    <property type="entry name" value="MreC_beta-barrel_core"/>
</dbReference>
<keyword evidence="6" id="KW-0175">Coiled coil</keyword>
<dbReference type="AlphaFoldDB" id="A0A9D1T0T7"/>
<evidence type="ECO:0000256" key="7">
    <source>
        <dbReference type="SAM" id="Phobius"/>
    </source>
</evidence>
<accession>A0A9D1T0T7</accession>
<name>A0A9D1T0T7_9FIRM</name>
<dbReference type="GO" id="GO:0008360">
    <property type="term" value="P:regulation of cell shape"/>
    <property type="evidence" value="ECO:0007669"/>
    <property type="project" value="UniProtKB-KW"/>
</dbReference>
<comment type="similarity">
    <text evidence="1 5">Belongs to the MreC family.</text>
</comment>
<evidence type="ECO:0000313" key="10">
    <source>
        <dbReference type="Proteomes" id="UP000886743"/>
    </source>
</evidence>
<dbReference type="NCBIfam" id="TIGR00219">
    <property type="entry name" value="mreC"/>
    <property type="match status" value="1"/>
</dbReference>
<feature type="domain" description="Rod shape-determining protein MreC beta-barrel core" evidence="8">
    <location>
        <begin position="123"/>
        <end position="272"/>
    </location>
</feature>
<protein>
    <recommendedName>
        <fullName evidence="2 5">Cell shape-determining protein MreC</fullName>
    </recommendedName>
    <alternativeName>
        <fullName evidence="4 5">Cell shape protein MreC</fullName>
    </alternativeName>
</protein>
<comment type="function">
    <text evidence="5">Involved in formation and maintenance of cell shape.</text>
</comment>
<comment type="caution">
    <text evidence="9">The sequence shown here is derived from an EMBL/GenBank/DDBJ whole genome shotgun (WGS) entry which is preliminary data.</text>
</comment>
<keyword evidence="7" id="KW-0812">Transmembrane</keyword>
<proteinExistence type="inferred from homology"/>
<dbReference type="InterPro" id="IPR042175">
    <property type="entry name" value="Cell/Rod_MreC_2"/>
</dbReference>
<dbReference type="InterPro" id="IPR007221">
    <property type="entry name" value="MreC"/>
</dbReference>
<reference evidence="9" key="1">
    <citation type="submission" date="2020-10" db="EMBL/GenBank/DDBJ databases">
        <authorList>
            <person name="Gilroy R."/>
        </authorList>
    </citation>
    <scope>NUCLEOTIDE SEQUENCE</scope>
    <source>
        <strain evidence="9">4920</strain>
    </source>
</reference>
<dbReference type="Gene3D" id="2.40.10.350">
    <property type="entry name" value="Rod shape-determining protein MreC, domain 2"/>
    <property type="match status" value="1"/>
</dbReference>
<organism evidence="9 10">
    <name type="scientific">Candidatus Aphodoplasma excrementigallinarum</name>
    <dbReference type="NCBI Taxonomy" id="2840673"/>
    <lineage>
        <taxon>Bacteria</taxon>
        <taxon>Bacillati</taxon>
        <taxon>Bacillota</taxon>
        <taxon>Clostridia</taxon>
        <taxon>Eubacteriales</taxon>
        <taxon>Candidatus Aphodoplasma</taxon>
    </lineage>
</organism>
<keyword evidence="7" id="KW-0472">Membrane</keyword>
<evidence type="ECO:0000313" key="9">
    <source>
        <dbReference type="EMBL" id="HIV03026.1"/>
    </source>
</evidence>